<dbReference type="Pfam" id="PF01814">
    <property type="entry name" value="Hemerythrin"/>
    <property type="match status" value="1"/>
</dbReference>
<keyword evidence="3" id="KW-1185">Reference proteome</keyword>
<dbReference type="Proteomes" id="UP000292935">
    <property type="component" value="Unassembled WGS sequence"/>
</dbReference>
<evidence type="ECO:0000259" key="1">
    <source>
        <dbReference type="Pfam" id="PF01814"/>
    </source>
</evidence>
<dbReference type="EMBL" id="SDPO01000001">
    <property type="protein sequence ID" value="RXZ50730.1"/>
    <property type="molecule type" value="Genomic_DNA"/>
</dbReference>
<feature type="domain" description="Hemerythrin-like" evidence="1">
    <location>
        <begin position="32"/>
        <end position="166"/>
    </location>
</feature>
<accession>A0A4Q2JW85</accession>
<evidence type="ECO:0000313" key="3">
    <source>
        <dbReference type="Proteomes" id="UP000292935"/>
    </source>
</evidence>
<proteinExistence type="predicted"/>
<name>A0A4Q2JW85_9MICO</name>
<organism evidence="2 3">
    <name type="scientific">Agromyces fucosus</name>
    <dbReference type="NCBI Taxonomy" id="41985"/>
    <lineage>
        <taxon>Bacteria</taxon>
        <taxon>Bacillati</taxon>
        <taxon>Actinomycetota</taxon>
        <taxon>Actinomycetes</taxon>
        <taxon>Micrococcales</taxon>
        <taxon>Microbacteriaceae</taxon>
        <taxon>Agromyces</taxon>
    </lineage>
</organism>
<protein>
    <submittedName>
        <fullName evidence="2">Hemerythrin domain-containing protein</fullName>
    </submittedName>
</protein>
<evidence type="ECO:0000313" key="2">
    <source>
        <dbReference type="EMBL" id="RXZ50730.1"/>
    </source>
</evidence>
<sequence length="251" mass="28142">MHPLRCLPMTTRLPSSGAPAMSGAPATTCRSDEIVLIHRLFRRLFGEAPALVREVVPGDAPRAAFLSKHLHGLTKLLHVHHHAEDDFFWDRMTERAPACGLHVALMRKQHQSVSDQLDEIDTRIDDWTASGADAAAAEHLATALDEVDRSLAEHLADEEREAFPVLDAVLSEAEWDEISAHAQREKPPLPLFLLLGLMMDAVPESERAAWMARELPAPMRTAYRLFGHRSYERAMRRLHPVPQKSVEGGRR</sequence>
<dbReference type="Gene3D" id="1.20.120.520">
    <property type="entry name" value="nmb1532 protein domain like"/>
    <property type="match status" value="1"/>
</dbReference>
<dbReference type="OrthoDB" id="5197650at2"/>
<reference evidence="2 3" key="1">
    <citation type="submission" date="2019-01" db="EMBL/GenBank/DDBJ databases">
        <authorList>
            <person name="Li J."/>
        </authorList>
    </citation>
    <scope>NUCLEOTIDE SEQUENCE [LARGE SCALE GENOMIC DNA]</scope>
    <source>
        <strain evidence="2 3">CCUG 35506</strain>
    </source>
</reference>
<dbReference type="AlphaFoldDB" id="A0A4Q2JW85"/>
<dbReference type="InterPro" id="IPR012312">
    <property type="entry name" value="Hemerythrin-like"/>
</dbReference>
<dbReference type="CDD" id="cd12108">
    <property type="entry name" value="Hr-like"/>
    <property type="match status" value="1"/>
</dbReference>
<comment type="caution">
    <text evidence="2">The sequence shown here is derived from an EMBL/GenBank/DDBJ whole genome shotgun (WGS) entry which is preliminary data.</text>
</comment>
<gene>
    <name evidence="2" type="ORF">ESP57_02680</name>
</gene>